<reference evidence="1 2" key="1">
    <citation type="submission" date="2019-02" db="EMBL/GenBank/DDBJ databases">
        <title>Deep-cultivation of Planctomycetes and their phenomic and genomic characterization uncovers novel biology.</title>
        <authorList>
            <person name="Wiegand S."/>
            <person name="Jogler M."/>
            <person name="Boedeker C."/>
            <person name="Pinto D."/>
            <person name="Vollmers J."/>
            <person name="Rivas-Marin E."/>
            <person name="Kohn T."/>
            <person name="Peeters S.H."/>
            <person name="Heuer A."/>
            <person name="Rast P."/>
            <person name="Oberbeckmann S."/>
            <person name="Bunk B."/>
            <person name="Jeske O."/>
            <person name="Meyerdierks A."/>
            <person name="Storesund J.E."/>
            <person name="Kallscheuer N."/>
            <person name="Luecker S."/>
            <person name="Lage O.M."/>
            <person name="Pohl T."/>
            <person name="Merkel B.J."/>
            <person name="Hornburger P."/>
            <person name="Mueller R.-W."/>
            <person name="Bruemmer F."/>
            <person name="Labrenz M."/>
            <person name="Spormann A.M."/>
            <person name="Op den Camp H."/>
            <person name="Overmann J."/>
            <person name="Amann R."/>
            <person name="Jetten M.S.M."/>
            <person name="Mascher T."/>
            <person name="Medema M.H."/>
            <person name="Devos D.P."/>
            <person name="Kaster A.-K."/>
            <person name="Ovreas L."/>
            <person name="Rohde M."/>
            <person name="Galperin M.Y."/>
            <person name="Jogler C."/>
        </authorList>
    </citation>
    <scope>NUCLEOTIDE SEQUENCE [LARGE SCALE GENOMIC DNA]</scope>
    <source>
        <strain evidence="1 2">HG15A2</strain>
    </source>
</reference>
<dbReference type="Proteomes" id="UP000319852">
    <property type="component" value="Chromosome"/>
</dbReference>
<protein>
    <submittedName>
        <fullName evidence="1">Uncharacterized protein</fullName>
    </submittedName>
</protein>
<accession>A0A517MT94</accession>
<name>A0A517MT94_9BACT</name>
<keyword evidence="2" id="KW-1185">Reference proteome</keyword>
<dbReference type="KEGG" id="amob:HG15A2_13830"/>
<evidence type="ECO:0000313" key="1">
    <source>
        <dbReference type="EMBL" id="QDS98111.1"/>
    </source>
</evidence>
<organism evidence="1 2">
    <name type="scientific">Adhaeretor mobilis</name>
    <dbReference type="NCBI Taxonomy" id="1930276"/>
    <lineage>
        <taxon>Bacteria</taxon>
        <taxon>Pseudomonadati</taxon>
        <taxon>Planctomycetota</taxon>
        <taxon>Planctomycetia</taxon>
        <taxon>Pirellulales</taxon>
        <taxon>Lacipirellulaceae</taxon>
        <taxon>Adhaeretor</taxon>
    </lineage>
</organism>
<evidence type="ECO:0000313" key="2">
    <source>
        <dbReference type="Proteomes" id="UP000319852"/>
    </source>
</evidence>
<gene>
    <name evidence="1" type="ORF">HG15A2_13830</name>
</gene>
<dbReference type="EMBL" id="CP036263">
    <property type="protein sequence ID" value="QDS98111.1"/>
    <property type="molecule type" value="Genomic_DNA"/>
</dbReference>
<dbReference type="RefSeq" id="WP_145059033.1">
    <property type="nucleotide sequence ID" value="NZ_CP036263.1"/>
</dbReference>
<dbReference type="AlphaFoldDB" id="A0A517MT94"/>
<proteinExistence type="predicted"/>
<dbReference type="OrthoDB" id="274988at2"/>
<sequence>MKRPLRVSNKILSILKSCNWQRFRWLASGLLVLTLVAFAWTWQALQEVDPFYTQAVSIQPPKLRVASEELRQRVASLVDDTQRPAPWSTAFSQGQINGWLAISLVAQYAEQIPTTLSDPRIAFENGRILLGLRYREGKINTVVTVVAVPEILDADMLSIRLESAHAGSLPISTKKISQQVATAAEKMRIPLAWTEREGAPVALFPLAAAISSVGQRRQLETLEIADGTLRVAGRTSLTDPAKRLASQAREVKRR</sequence>